<dbReference type="SUPFAM" id="SSF53335">
    <property type="entry name" value="S-adenosyl-L-methionine-dependent methyltransferases"/>
    <property type="match status" value="1"/>
</dbReference>
<dbReference type="Gene3D" id="3.40.50.150">
    <property type="entry name" value="Vaccinia Virus protein VP39"/>
    <property type="match status" value="1"/>
</dbReference>
<keyword evidence="2" id="KW-0808">Transferase</keyword>
<evidence type="ECO:0000259" key="4">
    <source>
        <dbReference type="Pfam" id="PF08241"/>
    </source>
</evidence>
<dbReference type="RefSeq" id="WP_133848509.1">
    <property type="nucleotide sequence ID" value="NZ_SNXZ01000001.1"/>
</dbReference>
<evidence type="ECO:0000313" key="5">
    <source>
        <dbReference type="EMBL" id="TDQ05825.1"/>
    </source>
</evidence>
<dbReference type="AlphaFoldDB" id="A0A4V3D0H4"/>
<keyword evidence="1 5" id="KW-0489">Methyltransferase</keyword>
<keyword evidence="6" id="KW-1185">Reference proteome</keyword>
<keyword evidence="3" id="KW-0949">S-adenosyl-L-methionine</keyword>
<dbReference type="InterPro" id="IPR013216">
    <property type="entry name" value="Methyltransf_11"/>
</dbReference>
<dbReference type="Pfam" id="PF08241">
    <property type="entry name" value="Methyltransf_11"/>
    <property type="match status" value="1"/>
</dbReference>
<reference evidence="5 6" key="1">
    <citation type="submission" date="2019-03" db="EMBL/GenBank/DDBJ databases">
        <title>Genomic Encyclopedia of Type Strains, Phase IV (KMG-IV): sequencing the most valuable type-strain genomes for metagenomic binning, comparative biology and taxonomic classification.</title>
        <authorList>
            <person name="Goeker M."/>
        </authorList>
    </citation>
    <scope>NUCLEOTIDE SEQUENCE [LARGE SCALE GENOMIC DNA]</scope>
    <source>
        <strain evidence="5 6">DSM 45361</strain>
    </source>
</reference>
<name>A0A4V3D0H4_LABRH</name>
<keyword evidence="5" id="KW-0830">Ubiquinone</keyword>
<dbReference type="PANTHER" id="PTHR43464">
    <property type="entry name" value="METHYLTRANSFERASE"/>
    <property type="match status" value="1"/>
</dbReference>
<dbReference type="OrthoDB" id="5566900at2"/>
<evidence type="ECO:0000256" key="1">
    <source>
        <dbReference type="ARBA" id="ARBA00022603"/>
    </source>
</evidence>
<dbReference type="GO" id="GO:0032259">
    <property type="term" value="P:methylation"/>
    <property type="evidence" value="ECO:0007669"/>
    <property type="project" value="UniProtKB-KW"/>
</dbReference>
<proteinExistence type="predicted"/>
<sequence>MTEVNDYDGFARDYARNAETNPYNALYERPAILALAGEVTGRRVLDAGCGPGVQAAQLAARGATVTGVDLSADLLAIARTRSDGTFLQHDLTEPMPFADAEFDLVLSSLVMHYLADWVPTLREFHRVLVPGGRAVFSTHHPVMDLRAAGTDDYLGTYEWEEEWPRGGRTMRMRFWHRPLRAMFAAFEQSGFAVSRFVEPDPDPAMAESSPRDFANLSRRAQFLLFELVR</sequence>
<accession>A0A4V3D0H4</accession>
<dbReference type="PANTHER" id="PTHR43464:SF19">
    <property type="entry name" value="UBIQUINONE BIOSYNTHESIS O-METHYLTRANSFERASE, MITOCHONDRIAL"/>
    <property type="match status" value="1"/>
</dbReference>
<evidence type="ECO:0000313" key="6">
    <source>
        <dbReference type="Proteomes" id="UP000295444"/>
    </source>
</evidence>
<organism evidence="5 6">
    <name type="scientific">Labedaea rhizosphaerae</name>
    <dbReference type="NCBI Taxonomy" id="598644"/>
    <lineage>
        <taxon>Bacteria</taxon>
        <taxon>Bacillati</taxon>
        <taxon>Actinomycetota</taxon>
        <taxon>Actinomycetes</taxon>
        <taxon>Pseudonocardiales</taxon>
        <taxon>Pseudonocardiaceae</taxon>
        <taxon>Labedaea</taxon>
    </lineage>
</organism>
<protein>
    <submittedName>
        <fullName evidence="5">Ubiquinone/menaquinone biosynthesis C-methylase UbiE</fullName>
    </submittedName>
</protein>
<dbReference type="CDD" id="cd02440">
    <property type="entry name" value="AdoMet_MTases"/>
    <property type="match status" value="1"/>
</dbReference>
<dbReference type="EMBL" id="SNXZ01000001">
    <property type="protein sequence ID" value="TDQ05825.1"/>
    <property type="molecule type" value="Genomic_DNA"/>
</dbReference>
<feature type="domain" description="Methyltransferase type 11" evidence="4">
    <location>
        <begin position="45"/>
        <end position="136"/>
    </location>
</feature>
<dbReference type="InterPro" id="IPR029063">
    <property type="entry name" value="SAM-dependent_MTases_sf"/>
</dbReference>
<comment type="caution">
    <text evidence="5">The sequence shown here is derived from an EMBL/GenBank/DDBJ whole genome shotgun (WGS) entry which is preliminary data.</text>
</comment>
<gene>
    <name evidence="5" type="ORF">EV186_1011803</name>
</gene>
<dbReference type="Proteomes" id="UP000295444">
    <property type="component" value="Unassembled WGS sequence"/>
</dbReference>
<evidence type="ECO:0000256" key="3">
    <source>
        <dbReference type="ARBA" id="ARBA00022691"/>
    </source>
</evidence>
<dbReference type="GO" id="GO:0008757">
    <property type="term" value="F:S-adenosylmethionine-dependent methyltransferase activity"/>
    <property type="evidence" value="ECO:0007669"/>
    <property type="project" value="InterPro"/>
</dbReference>
<evidence type="ECO:0000256" key="2">
    <source>
        <dbReference type="ARBA" id="ARBA00022679"/>
    </source>
</evidence>